<evidence type="ECO:0000313" key="1">
    <source>
        <dbReference type="EMBL" id="CAJ1410129.1"/>
    </source>
</evidence>
<dbReference type="AlphaFoldDB" id="A0AA36JQY0"/>
<dbReference type="Proteomes" id="UP001178507">
    <property type="component" value="Unassembled WGS sequence"/>
</dbReference>
<protein>
    <submittedName>
        <fullName evidence="1">Uncharacterized protein</fullName>
    </submittedName>
</protein>
<comment type="caution">
    <text evidence="1">The sequence shown here is derived from an EMBL/GenBank/DDBJ whole genome shotgun (WGS) entry which is preliminary data.</text>
</comment>
<organism evidence="1 2">
    <name type="scientific">Effrenium voratum</name>
    <dbReference type="NCBI Taxonomy" id="2562239"/>
    <lineage>
        <taxon>Eukaryota</taxon>
        <taxon>Sar</taxon>
        <taxon>Alveolata</taxon>
        <taxon>Dinophyceae</taxon>
        <taxon>Suessiales</taxon>
        <taxon>Symbiodiniaceae</taxon>
        <taxon>Effrenium</taxon>
    </lineage>
</organism>
<sequence>MLASRRWPGRLRSSLAFASAPGRDTPRILFEDLKQKFGHIGAVNQKQVGVWNLFEILRVVRSKKDVGYALQAMNLFYNFGVKLKHRQLSSRLLAATMIAKHESEAVELVKLYGTWLDTPPDSALVYAVMSKCLDDNKPMVVRELAKLMREDWRFQLEAPLYSLAVQGMLQLPKEQDPMGEAFALLQDAAMMGVRLQPKVHLQLLDECLQAHTIQATSESDEPDEEAVHLDRALKVADGLARDGHVTAGSSAALCSISWLLWHLSAMPSDARHALLEGCDSLKAATSGCKWVAVLELACASFASKSGFAPQLPGGLFRSLEASDDIEAQRMVKVCRGSFGRFYPEDVSPESDVTQ</sequence>
<proteinExistence type="predicted"/>
<name>A0AA36JQY0_9DINO</name>
<keyword evidence="2" id="KW-1185">Reference proteome</keyword>
<dbReference type="EMBL" id="CAUJNA010003806">
    <property type="protein sequence ID" value="CAJ1410129.1"/>
    <property type="molecule type" value="Genomic_DNA"/>
</dbReference>
<accession>A0AA36JQY0</accession>
<gene>
    <name evidence="1" type="ORF">EVOR1521_LOCUS31052</name>
</gene>
<evidence type="ECO:0000313" key="2">
    <source>
        <dbReference type="Proteomes" id="UP001178507"/>
    </source>
</evidence>
<reference evidence="1" key="1">
    <citation type="submission" date="2023-08" db="EMBL/GenBank/DDBJ databases">
        <authorList>
            <person name="Chen Y."/>
            <person name="Shah S."/>
            <person name="Dougan E. K."/>
            <person name="Thang M."/>
            <person name="Chan C."/>
        </authorList>
    </citation>
    <scope>NUCLEOTIDE SEQUENCE</scope>
</reference>